<feature type="domain" description="Aminotransferase class V" evidence="2">
    <location>
        <begin position="63"/>
        <end position="365"/>
    </location>
</feature>
<organism evidence="3 4">
    <name type="scientific">Mortierella isabellina</name>
    <name type="common">Filamentous fungus</name>
    <name type="synonym">Umbelopsis isabellina</name>
    <dbReference type="NCBI Taxonomy" id="91625"/>
    <lineage>
        <taxon>Eukaryota</taxon>
        <taxon>Fungi</taxon>
        <taxon>Fungi incertae sedis</taxon>
        <taxon>Mucoromycota</taxon>
        <taxon>Mucoromycotina</taxon>
        <taxon>Umbelopsidomycetes</taxon>
        <taxon>Umbelopsidales</taxon>
        <taxon>Umbelopsidaceae</taxon>
        <taxon>Umbelopsis</taxon>
    </lineage>
</organism>
<sequence length="425" mass="48369">MQIFNLNGKKQFGKSLRSDFLIAEDYTPMNHGSYGTYPVQVRAGFREYQDLAERSIDTWFKRGFYPVIHRAKEKLGELIHCDADELVFVTNTTFGINSIARSLQFAPGDKILMLSTIYDAMGSTLEYLRDSRVDVEIITVDPVYPLSDDDLVNMIEDAILKEESKTGVTGGKIKMALIDAITSVPGVRVPWERIVKLLRDHNILSLIDGAHAIGQIPLNLREADPDFFVTNCHKWLFTVRGSAIIYVPKRNQYMVHPATISSSYRNHPDKNDKSSTFQAEFNWHGTQDHSGYLSVFAALEYREALGGEEKIQEYCYKLARDGGDKVAKILGTEVMENKEKTLTVQMVNVRLPIKAHDGDGHYLDRFIDDGVYKYKCFVPVYKHHGTWYARLSSQIYLDESDFETAGHSLKSICDDLEKERPKGKK</sequence>
<evidence type="ECO:0000313" key="3">
    <source>
        <dbReference type="EMBL" id="KAG2184505.1"/>
    </source>
</evidence>
<evidence type="ECO:0000313" key="4">
    <source>
        <dbReference type="Proteomes" id="UP000654370"/>
    </source>
</evidence>
<proteinExistence type="predicted"/>
<accession>A0A8H7UIM6</accession>
<protein>
    <recommendedName>
        <fullName evidence="2">Aminotransferase class V domain-containing protein</fullName>
    </recommendedName>
</protein>
<dbReference type="InterPro" id="IPR015424">
    <property type="entry name" value="PyrdxlP-dep_Trfase"/>
</dbReference>
<gene>
    <name evidence="3" type="ORF">INT43_000414</name>
</gene>
<dbReference type="InterPro" id="IPR015421">
    <property type="entry name" value="PyrdxlP-dep_Trfase_major"/>
</dbReference>
<dbReference type="Proteomes" id="UP000654370">
    <property type="component" value="Unassembled WGS sequence"/>
</dbReference>
<reference evidence="3" key="1">
    <citation type="submission" date="2020-12" db="EMBL/GenBank/DDBJ databases">
        <title>Metabolic potential, ecology and presence of endohyphal bacteria is reflected in genomic diversity of Mucoromycotina.</title>
        <authorList>
            <person name="Muszewska A."/>
            <person name="Okrasinska A."/>
            <person name="Steczkiewicz K."/>
            <person name="Drgas O."/>
            <person name="Orlowska M."/>
            <person name="Perlinska-Lenart U."/>
            <person name="Aleksandrzak-Piekarczyk T."/>
            <person name="Szatraj K."/>
            <person name="Zielenkiewicz U."/>
            <person name="Pilsyk S."/>
            <person name="Malc E."/>
            <person name="Mieczkowski P."/>
            <person name="Kruszewska J.S."/>
            <person name="Biernat P."/>
            <person name="Pawlowska J."/>
        </authorList>
    </citation>
    <scope>NUCLEOTIDE SEQUENCE</scope>
    <source>
        <strain evidence="3">WA0000067209</strain>
    </source>
</reference>
<dbReference type="Gene3D" id="3.90.1150.10">
    <property type="entry name" value="Aspartate Aminotransferase, domain 1"/>
    <property type="match status" value="1"/>
</dbReference>
<evidence type="ECO:0000256" key="1">
    <source>
        <dbReference type="ARBA" id="ARBA00022898"/>
    </source>
</evidence>
<keyword evidence="4" id="KW-1185">Reference proteome</keyword>
<dbReference type="InterPro" id="IPR015422">
    <property type="entry name" value="PyrdxlP-dep_Trfase_small"/>
</dbReference>
<name>A0A8H7UIM6_MORIS</name>
<evidence type="ECO:0000259" key="2">
    <source>
        <dbReference type="Pfam" id="PF00266"/>
    </source>
</evidence>
<dbReference type="InterPro" id="IPR000192">
    <property type="entry name" value="Aminotrans_V_dom"/>
</dbReference>
<keyword evidence="1" id="KW-0663">Pyridoxal phosphate</keyword>
<comment type="caution">
    <text evidence="3">The sequence shown here is derived from an EMBL/GenBank/DDBJ whole genome shotgun (WGS) entry which is preliminary data.</text>
</comment>
<dbReference type="Gene3D" id="3.40.640.10">
    <property type="entry name" value="Type I PLP-dependent aspartate aminotransferase-like (Major domain)"/>
    <property type="match status" value="1"/>
</dbReference>
<dbReference type="EMBL" id="JAEPQZ010000002">
    <property type="protein sequence ID" value="KAG2184505.1"/>
    <property type="molecule type" value="Genomic_DNA"/>
</dbReference>
<dbReference type="Pfam" id="PF00266">
    <property type="entry name" value="Aminotran_5"/>
    <property type="match status" value="1"/>
</dbReference>
<dbReference type="SUPFAM" id="SSF53383">
    <property type="entry name" value="PLP-dependent transferases"/>
    <property type="match status" value="1"/>
</dbReference>
<dbReference type="AlphaFoldDB" id="A0A8H7UIM6"/>
<dbReference type="OrthoDB" id="5978656at2759"/>
<dbReference type="PANTHER" id="PTHR43092:SF2">
    <property type="entry name" value="HERCYNYLCYSTEINE SULFOXIDE LYASE"/>
    <property type="match status" value="1"/>
</dbReference>
<dbReference type="PANTHER" id="PTHR43092">
    <property type="entry name" value="L-CYSTEINE DESULFHYDRASE"/>
    <property type="match status" value="1"/>
</dbReference>